<dbReference type="Proteomes" id="UP000239865">
    <property type="component" value="Unassembled WGS sequence"/>
</dbReference>
<gene>
    <name evidence="1" type="ORF">XmelCFBP4644_01030</name>
</gene>
<organism evidence="1 2">
    <name type="scientific">Xanthomonas melonis</name>
    <dbReference type="NCBI Taxonomy" id="56456"/>
    <lineage>
        <taxon>Bacteria</taxon>
        <taxon>Pseudomonadati</taxon>
        <taxon>Pseudomonadota</taxon>
        <taxon>Gammaproteobacteria</taxon>
        <taxon>Lysobacterales</taxon>
        <taxon>Lysobacteraceae</taxon>
        <taxon>Xanthomonas</taxon>
    </lineage>
</organism>
<name>A0A2S7DL18_9XANT</name>
<evidence type="ECO:0000313" key="2">
    <source>
        <dbReference type="Proteomes" id="UP000239865"/>
    </source>
</evidence>
<reference evidence="1 2" key="1">
    <citation type="submission" date="2016-08" db="EMBL/GenBank/DDBJ databases">
        <authorList>
            <person name="Seilhamer J.J."/>
        </authorList>
    </citation>
    <scope>NUCLEOTIDE SEQUENCE [LARGE SCALE GENOMIC DNA]</scope>
    <source>
        <strain evidence="1 2">CFBP4644</strain>
    </source>
</reference>
<protein>
    <submittedName>
        <fullName evidence="1">Uncharacterized protein</fullName>
    </submittedName>
</protein>
<sequence length="133" mass="15051">MLKIQVGSVFHIWCSFCRPPKWKFFVVATMQPELRYFVINSNPASFQRIDDVLMGHQVQLLQGEHYFLRRDSVLDCSELVGGPTASDLEDRYAQDARVLLGRLSTPARRAVRAVTKDSVLLSGKEVVAIQGAW</sequence>
<dbReference type="AlphaFoldDB" id="A0A2S7DL18"/>
<dbReference type="RefSeq" id="WP_146092292.1">
    <property type="nucleotide sequence ID" value="NZ_JAJGQH010000015.1"/>
</dbReference>
<accession>A0A2S7DL18</accession>
<evidence type="ECO:0000313" key="1">
    <source>
        <dbReference type="EMBL" id="PPU74545.1"/>
    </source>
</evidence>
<proteinExistence type="predicted"/>
<comment type="caution">
    <text evidence="1">The sequence shown here is derived from an EMBL/GenBank/DDBJ whole genome shotgun (WGS) entry which is preliminary data.</text>
</comment>
<dbReference type="EMBL" id="MDEH01000001">
    <property type="protein sequence ID" value="PPU74545.1"/>
    <property type="molecule type" value="Genomic_DNA"/>
</dbReference>